<dbReference type="InterPro" id="IPR008965">
    <property type="entry name" value="CBM2/CBM3_carb-bd_dom_sf"/>
</dbReference>
<dbReference type="Proteomes" id="UP000614272">
    <property type="component" value="Unassembled WGS sequence"/>
</dbReference>
<protein>
    <recommendedName>
        <fullName evidence="2">Ice-binding protein C-terminal domain-containing protein</fullName>
    </recommendedName>
</protein>
<keyword evidence="1" id="KW-0732">Signal</keyword>
<evidence type="ECO:0000313" key="3">
    <source>
        <dbReference type="EMBL" id="GGD54977.1"/>
    </source>
</evidence>
<reference evidence="4" key="1">
    <citation type="journal article" date="2019" name="Int. J. Syst. Evol. Microbiol.">
        <title>The Global Catalogue of Microorganisms (GCM) 10K type strain sequencing project: providing services to taxonomists for standard genome sequencing and annotation.</title>
        <authorList>
            <consortium name="The Broad Institute Genomics Platform"/>
            <consortium name="The Broad Institute Genome Sequencing Center for Infectious Disease"/>
            <person name="Wu L."/>
            <person name="Ma J."/>
        </authorList>
    </citation>
    <scope>NUCLEOTIDE SEQUENCE [LARGE SCALE GENOMIC DNA]</scope>
    <source>
        <strain evidence="4">CGMCC 1.12923</strain>
    </source>
</reference>
<evidence type="ECO:0000256" key="1">
    <source>
        <dbReference type="SAM" id="SignalP"/>
    </source>
</evidence>
<feature type="signal peptide" evidence="1">
    <location>
        <begin position="1"/>
        <end position="18"/>
    </location>
</feature>
<dbReference type="InterPro" id="IPR013424">
    <property type="entry name" value="Ice-binding_C"/>
</dbReference>
<dbReference type="Pfam" id="PF07589">
    <property type="entry name" value="PEP-CTERM"/>
    <property type="match status" value="1"/>
</dbReference>
<dbReference type="Gene3D" id="2.60.40.680">
    <property type="match status" value="1"/>
</dbReference>
<accession>A0ABQ1R5S6</accession>
<dbReference type="EMBL" id="BMGJ01000002">
    <property type="protein sequence ID" value="GGD54977.1"/>
    <property type="molecule type" value="Genomic_DNA"/>
</dbReference>
<dbReference type="NCBIfam" id="TIGR02595">
    <property type="entry name" value="PEP_CTERM"/>
    <property type="match status" value="1"/>
</dbReference>
<evidence type="ECO:0000259" key="2">
    <source>
        <dbReference type="Pfam" id="PF07589"/>
    </source>
</evidence>
<proteinExistence type="predicted"/>
<organism evidence="3 4">
    <name type="scientific">Lacimicrobium alkaliphilum</name>
    <dbReference type="NCBI Taxonomy" id="1526571"/>
    <lineage>
        <taxon>Bacteria</taxon>
        <taxon>Pseudomonadati</taxon>
        <taxon>Pseudomonadota</taxon>
        <taxon>Gammaproteobacteria</taxon>
        <taxon>Alteromonadales</taxon>
        <taxon>Alteromonadaceae</taxon>
        <taxon>Lacimicrobium</taxon>
    </lineage>
</organism>
<dbReference type="RefSeq" id="WP_099032986.1">
    <property type="nucleotide sequence ID" value="NZ_BMGJ01000002.1"/>
</dbReference>
<name>A0ABQ1R5S6_9ALTE</name>
<dbReference type="SUPFAM" id="SSF49384">
    <property type="entry name" value="Carbohydrate-binding domain"/>
    <property type="match status" value="1"/>
</dbReference>
<feature type="chain" id="PRO_5046615959" description="Ice-binding protein C-terminal domain-containing protein" evidence="1">
    <location>
        <begin position="19"/>
        <end position="183"/>
    </location>
</feature>
<feature type="domain" description="Ice-binding protein C-terminal" evidence="2">
    <location>
        <begin position="159"/>
        <end position="181"/>
    </location>
</feature>
<sequence>MKKLIAILTLTLGFGAQAAQINLSVDQTDYTIGDEITVNLSATDLVDVAAFEFDLLFDTGSFGLSAGDSVVADSSDLSSAILFENFAFADGAETGLGFGFFDIFSLNGEALIASFTLTAQALGNFDFALANGVFSDSLFDDVPVSFSGNSSVNVTAAEVSEPASLALFGLALTGFVVARRKRS</sequence>
<dbReference type="CDD" id="cd08547">
    <property type="entry name" value="Type_II_cohesin"/>
    <property type="match status" value="1"/>
</dbReference>
<gene>
    <name evidence="3" type="ORF">GCM10011357_08370</name>
</gene>
<comment type="caution">
    <text evidence="3">The sequence shown here is derived from an EMBL/GenBank/DDBJ whole genome shotgun (WGS) entry which is preliminary data.</text>
</comment>
<evidence type="ECO:0000313" key="4">
    <source>
        <dbReference type="Proteomes" id="UP000614272"/>
    </source>
</evidence>
<keyword evidence="4" id="KW-1185">Reference proteome</keyword>